<organism evidence="2">
    <name type="scientific">Arundo donax</name>
    <name type="common">Giant reed</name>
    <name type="synonym">Donax arundinaceus</name>
    <dbReference type="NCBI Taxonomy" id="35708"/>
    <lineage>
        <taxon>Eukaryota</taxon>
        <taxon>Viridiplantae</taxon>
        <taxon>Streptophyta</taxon>
        <taxon>Embryophyta</taxon>
        <taxon>Tracheophyta</taxon>
        <taxon>Spermatophyta</taxon>
        <taxon>Magnoliopsida</taxon>
        <taxon>Liliopsida</taxon>
        <taxon>Poales</taxon>
        <taxon>Poaceae</taxon>
        <taxon>PACMAD clade</taxon>
        <taxon>Arundinoideae</taxon>
        <taxon>Arundineae</taxon>
        <taxon>Arundo</taxon>
    </lineage>
</organism>
<protein>
    <submittedName>
        <fullName evidence="2">Uncharacterized protein</fullName>
    </submittedName>
</protein>
<keyword evidence="1" id="KW-1133">Transmembrane helix</keyword>
<dbReference type="EMBL" id="GBRH01179283">
    <property type="protein sequence ID" value="JAE18613.1"/>
    <property type="molecule type" value="Transcribed_RNA"/>
</dbReference>
<proteinExistence type="predicted"/>
<accession>A0A0A9GDA8</accession>
<feature type="transmembrane region" description="Helical" evidence="1">
    <location>
        <begin position="12"/>
        <end position="40"/>
    </location>
</feature>
<sequence length="51" mass="5751">MVHSFAVRFYSLFRGCLIIFLSLSAYILCLTGLVGVYSLLESRSHNDRPLA</sequence>
<evidence type="ECO:0000256" key="1">
    <source>
        <dbReference type="SAM" id="Phobius"/>
    </source>
</evidence>
<name>A0A0A9GDA8_ARUDO</name>
<reference evidence="2" key="2">
    <citation type="journal article" date="2015" name="Data Brief">
        <title>Shoot transcriptome of the giant reed, Arundo donax.</title>
        <authorList>
            <person name="Barrero R.A."/>
            <person name="Guerrero F.D."/>
            <person name="Moolhuijzen P."/>
            <person name="Goolsby J.A."/>
            <person name="Tidwell J."/>
            <person name="Bellgard S.E."/>
            <person name="Bellgard M.I."/>
        </authorList>
    </citation>
    <scope>NUCLEOTIDE SEQUENCE</scope>
    <source>
        <tissue evidence="2">Shoot tissue taken approximately 20 cm above the soil surface</tissue>
    </source>
</reference>
<keyword evidence="1" id="KW-0812">Transmembrane</keyword>
<evidence type="ECO:0000313" key="2">
    <source>
        <dbReference type="EMBL" id="JAE18613.1"/>
    </source>
</evidence>
<reference evidence="2" key="1">
    <citation type="submission" date="2014-09" db="EMBL/GenBank/DDBJ databases">
        <authorList>
            <person name="Magalhaes I.L.F."/>
            <person name="Oliveira U."/>
            <person name="Santos F.R."/>
            <person name="Vidigal T.H.D.A."/>
            <person name="Brescovit A.D."/>
            <person name="Santos A.J."/>
        </authorList>
    </citation>
    <scope>NUCLEOTIDE SEQUENCE</scope>
    <source>
        <tissue evidence="2">Shoot tissue taken approximately 20 cm above the soil surface</tissue>
    </source>
</reference>
<keyword evidence="1" id="KW-0472">Membrane</keyword>
<dbReference type="AlphaFoldDB" id="A0A0A9GDA8"/>